<dbReference type="Proteomes" id="UP000299084">
    <property type="component" value="Unassembled WGS sequence"/>
</dbReference>
<feature type="compositionally biased region" description="Basic and acidic residues" evidence="1">
    <location>
        <begin position="162"/>
        <end position="174"/>
    </location>
</feature>
<organism evidence="2 3">
    <name type="scientific">Camelus dromedarius</name>
    <name type="common">Dromedary</name>
    <name type="synonym">Arabian camel</name>
    <dbReference type="NCBI Taxonomy" id="9838"/>
    <lineage>
        <taxon>Eukaryota</taxon>
        <taxon>Metazoa</taxon>
        <taxon>Chordata</taxon>
        <taxon>Craniata</taxon>
        <taxon>Vertebrata</taxon>
        <taxon>Euteleostomi</taxon>
        <taxon>Mammalia</taxon>
        <taxon>Eutheria</taxon>
        <taxon>Laurasiatheria</taxon>
        <taxon>Artiodactyla</taxon>
        <taxon>Tylopoda</taxon>
        <taxon>Camelidae</taxon>
        <taxon>Camelus</taxon>
    </lineage>
</organism>
<gene>
    <name evidence="2" type="ORF">Cadr_000006114</name>
</gene>
<feature type="compositionally biased region" description="Low complexity" evidence="1">
    <location>
        <begin position="75"/>
        <end position="85"/>
    </location>
</feature>
<feature type="compositionally biased region" description="Pro residues" evidence="1">
    <location>
        <begin position="244"/>
        <end position="255"/>
    </location>
</feature>
<keyword evidence="3" id="KW-1185">Reference proteome</keyword>
<reference evidence="2 3" key="1">
    <citation type="journal article" date="2019" name="Mol. Ecol. Resour.">
        <title>Improving Illumina assemblies with Hi-C and long reads: an example with the North African dromedary.</title>
        <authorList>
            <person name="Elbers J.P."/>
            <person name="Rogers M.F."/>
            <person name="Perelman P.L."/>
            <person name="Proskuryakova A.A."/>
            <person name="Serdyukova N.A."/>
            <person name="Johnson W.E."/>
            <person name="Horin P."/>
            <person name="Corander J."/>
            <person name="Murphy D."/>
            <person name="Burger P.A."/>
        </authorList>
    </citation>
    <scope>NUCLEOTIDE SEQUENCE [LARGE SCALE GENOMIC DNA]</scope>
    <source>
        <strain evidence="2">Drom800</strain>
        <tissue evidence="2">Blood</tissue>
    </source>
</reference>
<feature type="region of interest" description="Disordered" evidence="1">
    <location>
        <begin position="1"/>
        <end position="268"/>
    </location>
</feature>
<feature type="region of interest" description="Disordered" evidence="1">
    <location>
        <begin position="296"/>
        <end position="420"/>
    </location>
</feature>
<feature type="compositionally biased region" description="Basic residues" evidence="1">
    <location>
        <begin position="55"/>
        <end position="68"/>
    </location>
</feature>
<dbReference type="EMBL" id="JWIN03000006">
    <property type="protein sequence ID" value="KAB1278192.1"/>
    <property type="molecule type" value="Genomic_DNA"/>
</dbReference>
<comment type="caution">
    <text evidence="2">The sequence shown here is derived from an EMBL/GenBank/DDBJ whole genome shotgun (WGS) entry which is preliminary data.</text>
</comment>
<protein>
    <submittedName>
        <fullName evidence="2">Uncharacterized protein</fullName>
    </submittedName>
</protein>
<evidence type="ECO:0000313" key="2">
    <source>
        <dbReference type="EMBL" id="KAB1278192.1"/>
    </source>
</evidence>
<proteinExistence type="predicted"/>
<feature type="compositionally biased region" description="Basic and acidic residues" evidence="1">
    <location>
        <begin position="408"/>
        <end position="420"/>
    </location>
</feature>
<evidence type="ECO:0000313" key="3">
    <source>
        <dbReference type="Proteomes" id="UP000299084"/>
    </source>
</evidence>
<feature type="compositionally biased region" description="Basic and acidic residues" evidence="1">
    <location>
        <begin position="305"/>
        <end position="318"/>
    </location>
</feature>
<accession>A0A5N4E484</accession>
<feature type="compositionally biased region" description="Gly residues" evidence="1">
    <location>
        <begin position="373"/>
        <end position="385"/>
    </location>
</feature>
<name>A0A5N4E484_CAMDR</name>
<sequence length="589" mass="62588">MWVLDLGRGAEGGKRDPGKVSPSEAWGPLGDGGSGGTREMDFFLSSKTLQPVLERKRRGGQRALRSGKRNADTFRSPGASRSPTSRGRRGGPHGWQRGCPAREGQRDAEQSFFRLTNTRVVSGGCPAKAPRERRGAARVVGKGQKGGGGNGIPPSLGQAVVEEARGPAENRVLETAEPGSRRPHQQQGAPQSPPHRLLCPQGPGTSAAKALRPDIPQDRPQLPGGPAGTPQPPAVLFGCKTCPHPSPSSAFPPPQATEKGNHRREAWGKSGTVAAAVLDLDSDTDLMIVVSEDHSLGRHVSQRSHRTDRSREKPEPGARRPGARSPRRARGERGKGGWGVAAERSAACVRERPGPECASPREGADPGRRQRGAGWGRGGRSGIARGGVQARPKRPPAALRSVRPRTTRWQETEGKGENTLRRGGATQRVVELVESEGRSKSSAAEYWEREGAGPARAGLGNAPGRVSSAGLAGRTRSGLYRAPDISNPLPSPAPRRLSAVLAGFLGRGAALRRGQGKAPGNLEKRGYCDSLRWAKEEEPCPAHLPACFLSRLAGGFPSSKPAKLRSLRQSTLSEDSRLLFLPVFRGFVV</sequence>
<dbReference type="AlphaFoldDB" id="A0A5N4E484"/>
<evidence type="ECO:0000256" key="1">
    <source>
        <dbReference type="SAM" id="MobiDB-lite"/>
    </source>
</evidence>